<dbReference type="OrthoDB" id="3448052at2759"/>
<proteinExistence type="predicted"/>
<protein>
    <submittedName>
        <fullName evidence="2">Uncharacterized protein</fullName>
    </submittedName>
</protein>
<dbReference type="Proteomes" id="UP000054321">
    <property type="component" value="Unassembled WGS sequence"/>
</dbReference>
<name>A0A0C3GV06_OIDMZ</name>
<sequence>MPQGEMTEAGSSAQDGNQNEESPKRSHRTKAKEQKPKEARYSTDDIVWLAISGKPGSYKMTVVDRAQHLETKKWEYQLKDTDGELYERGKWVPEAQLNSKE</sequence>
<dbReference type="AlphaFoldDB" id="A0A0C3GV06"/>
<reference evidence="3" key="2">
    <citation type="submission" date="2015-01" db="EMBL/GenBank/DDBJ databases">
        <title>Evolutionary Origins and Diversification of the Mycorrhizal Mutualists.</title>
        <authorList>
            <consortium name="DOE Joint Genome Institute"/>
            <consortium name="Mycorrhizal Genomics Consortium"/>
            <person name="Kohler A."/>
            <person name="Kuo A."/>
            <person name="Nagy L.G."/>
            <person name="Floudas D."/>
            <person name="Copeland A."/>
            <person name="Barry K.W."/>
            <person name="Cichocki N."/>
            <person name="Veneault-Fourrey C."/>
            <person name="LaButti K."/>
            <person name="Lindquist E.A."/>
            <person name="Lipzen A."/>
            <person name="Lundell T."/>
            <person name="Morin E."/>
            <person name="Murat C."/>
            <person name="Riley R."/>
            <person name="Ohm R."/>
            <person name="Sun H."/>
            <person name="Tunlid A."/>
            <person name="Henrissat B."/>
            <person name="Grigoriev I.V."/>
            <person name="Hibbett D.S."/>
            <person name="Martin F."/>
        </authorList>
    </citation>
    <scope>NUCLEOTIDE SEQUENCE [LARGE SCALE GENOMIC DNA]</scope>
    <source>
        <strain evidence="3">Zn</strain>
    </source>
</reference>
<feature type="region of interest" description="Disordered" evidence="1">
    <location>
        <begin position="1"/>
        <end position="41"/>
    </location>
</feature>
<evidence type="ECO:0000313" key="2">
    <source>
        <dbReference type="EMBL" id="KIM94111.1"/>
    </source>
</evidence>
<feature type="compositionally biased region" description="Basic and acidic residues" evidence="1">
    <location>
        <begin position="31"/>
        <end position="41"/>
    </location>
</feature>
<evidence type="ECO:0000256" key="1">
    <source>
        <dbReference type="SAM" id="MobiDB-lite"/>
    </source>
</evidence>
<feature type="compositionally biased region" description="Polar residues" evidence="1">
    <location>
        <begin position="9"/>
        <end position="20"/>
    </location>
</feature>
<keyword evidence="3" id="KW-1185">Reference proteome</keyword>
<reference evidence="2 3" key="1">
    <citation type="submission" date="2014-04" db="EMBL/GenBank/DDBJ databases">
        <authorList>
            <consortium name="DOE Joint Genome Institute"/>
            <person name="Kuo A."/>
            <person name="Martino E."/>
            <person name="Perotto S."/>
            <person name="Kohler A."/>
            <person name="Nagy L.G."/>
            <person name="Floudas D."/>
            <person name="Copeland A."/>
            <person name="Barry K.W."/>
            <person name="Cichocki N."/>
            <person name="Veneault-Fourrey C."/>
            <person name="LaButti K."/>
            <person name="Lindquist E.A."/>
            <person name="Lipzen A."/>
            <person name="Lundell T."/>
            <person name="Morin E."/>
            <person name="Murat C."/>
            <person name="Sun H."/>
            <person name="Tunlid A."/>
            <person name="Henrissat B."/>
            <person name="Grigoriev I.V."/>
            <person name="Hibbett D.S."/>
            <person name="Martin F."/>
            <person name="Nordberg H.P."/>
            <person name="Cantor M.N."/>
            <person name="Hua S.X."/>
        </authorList>
    </citation>
    <scope>NUCLEOTIDE SEQUENCE [LARGE SCALE GENOMIC DNA]</scope>
    <source>
        <strain evidence="2 3">Zn</strain>
    </source>
</reference>
<evidence type="ECO:0000313" key="3">
    <source>
        <dbReference type="Proteomes" id="UP000054321"/>
    </source>
</evidence>
<dbReference type="HOGENOM" id="CLU_2292474_0_0_1"/>
<accession>A0A0C3GV06</accession>
<gene>
    <name evidence="2" type="ORF">OIDMADRAFT_149534</name>
</gene>
<organism evidence="2 3">
    <name type="scientific">Oidiodendron maius (strain Zn)</name>
    <dbReference type="NCBI Taxonomy" id="913774"/>
    <lineage>
        <taxon>Eukaryota</taxon>
        <taxon>Fungi</taxon>
        <taxon>Dikarya</taxon>
        <taxon>Ascomycota</taxon>
        <taxon>Pezizomycotina</taxon>
        <taxon>Leotiomycetes</taxon>
        <taxon>Leotiomycetes incertae sedis</taxon>
        <taxon>Myxotrichaceae</taxon>
        <taxon>Oidiodendron</taxon>
    </lineage>
</organism>
<dbReference type="InParanoid" id="A0A0C3GV06"/>
<dbReference type="EMBL" id="KN832891">
    <property type="protein sequence ID" value="KIM94111.1"/>
    <property type="molecule type" value="Genomic_DNA"/>
</dbReference>